<dbReference type="Gene3D" id="3.60.40.10">
    <property type="entry name" value="PPM-type phosphatase domain"/>
    <property type="match status" value="1"/>
</dbReference>
<dbReference type="CDD" id="cd00143">
    <property type="entry name" value="PP2Cc"/>
    <property type="match status" value="1"/>
</dbReference>
<dbReference type="SUPFAM" id="SSF81606">
    <property type="entry name" value="PP2C-like"/>
    <property type="match status" value="1"/>
</dbReference>
<organism evidence="3 4">
    <name type="scientific">Fistulifera solaris</name>
    <name type="common">Oleaginous diatom</name>
    <dbReference type="NCBI Taxonomy" id="1519565"/>
    <lineage>
        <taxon>Eukaryota</taxon>
        <taxon>Sar</taxon>
        <taxon>Stramenopiles</taxon>
        <taxon>Ochrophyta</taxon>
        <taxon>Bacillariophyta</taxon>
        <taxon>Bacillariophyceae</taxon>
        <taxon>Bacillariophycidae</taxon>
        <taxon>Naviculales</taxon>
        <taxon>Naviculaceae</taxon>
        <taxon>Fistulifera</taxon>
    </lineage>
</organism>
<dbReference type="Pfam" id="PF00481">
    <property type="entry name" value="PP2C"/>
    <property type="match status" value="1"/>
</dbReference>
<keyword evidence="4" id="KW-1185">Reference proteome</keyword>
<evidence type="ECO:0000313" key="4">
    <source>
        <dbReference type="Proteomes" id="UP000198406"/>
    </source>
</evidence>
<accession>A0A1Z5JPC7</accession>
<dbReference type="SMART" id="SM00332">
    <property type="entry name" value="PP2Cc"/>
    <property type="match status" value="1"/>
</dbReference>
<evidence type="ECO:0000256" key="1">
    <source>
        <dbReference type="SAM" id="Phobius"/>
    </source>
</evidence>
<reference evidence="3 4" key="1">
    <citation type="journal article" date="2015" name="Plant Cell">
        <title>Oil accumulation by the oleaginous diatom Fistulifera solaris as revealed by the genome and transcriptome.</title>
        <authorList>
            <person name="Tanaka T."/>
            <person name="Maeda Y."/>
            <person name="Veluchamy A."/>
            <person name="Tanaka M."/>
            <person name="Abida H."/>
            <person name="Marechal E."/>
            <person name="Bowler C."/>
            <person name="Muto M."/>
            <person name="Sunaga Y."/>
            <person name="Tanaka M."/>
            <person name="Yoshino T."/>
            <person name="Taniguchi T."/>
            <person name="Fukuda Y."/>
            <person name="Nemoto M."/>
            <person name="Matsumoto M."/>
            <person name="Wong P.S."/>
            <person name="Aburatani S."/>
            <person name="Fujibuchi W."/>
        </authorList>
    </citation>
    <scope>NUCLEOTIDE SEQUENCE [LARGE SCALE GENOMIC DNA]</scope>
    <source>
        <strain evidence="3 4">JPCC DA0580</strain>
    </source>
</reference>
<dbReference type="AlphaFoldDB" id="A0A1Z5JPC7"/>
<dbReference type="PROSITE" id="PS51746">
    <property type="entry name" value="PPM_2"/>
    <property type="match status" value="1"/>
</dbReference>
<protein>
    <recommendedName>
        <fullName evidence="2">PPM-type phosphatase domain-containing protein</fullName>
    </recommendedName>
</protein>
<dbReference type="InterPro" id="IPR036457">
    <property type="entry name" value="PPM-type-like_dom_sf"/>
</dbReference>
<dbReference type="InterPro" id="IPR001932">
    <property type="entry name" value="PPM-type_phosphatase-like_dom"/>
</dbReference>
<dbReference type="InParanoid" id="A0A1Z5JPC7"/>
<dbReference type="EMBL" id="BDSP01000097">
    <property type="protein sequence ID" value="GAX15895.1"/>
    <property type="molecule type" value="Genomic_DNA"/>
</dbReference>
<gene>
    <name evidence="3" type="ORF">FisN_2Lh369</name>
</gene>
<feature type="domain" description="PPM-type phosphatase" evidence="2">
    <location>
        <begin position="85"/>
        <end position="371"/>
    </location>
</feature>
<evidence type="ECO:0000313" key="3">
    <source>
        <dbReference type="EMBL" id="GAX15895.1"/>
    </source>
</evidence>
<dbReference type="GO" id="GO:0004722">
    <property type="term" value="F:protein serine/threonine phosphatase activity"/>
    <property type="evidence" value="ECO:0007669"/>
    <property type="project" value="InterPro"/>
</dbReference>
<dbReference type="InterPro" id="IPR015655">
    <property type="entry name" value="PP2C"/>
</dbReference>
<keyword evidence="1" id="KW-1133">Transmembrane helix</keyword>
<evidence type="ECO:0000259" key="2">
    <source>
        <dbReference type="PROSITE" id="PS51746"/>
    </source>
</evidence>
<dbReference type="PANTHER" id="PTHR47992">
    <property type="entry name" value="PROTEIN PHOSPHATASE"/>
    <property type="match status" value="1"/>
</dbReference>
<dbReference type="Proteomes" id="UP000198406">
    <property type="component" value="Unassembled WGS sequence"/>
</dbReference>
<comment type="caution">
    <text evidence="3">The sequence shown here is derived from an EMBL/GenBank/DDBJ whole genome shotgun (WGS) entry which is preliminary data.</text>
</comment>
<keyword evidence="1" id="KW-0472">Membrane</keyword>
<feature type="transmembrane region" description="Helical" evidence="1">
    <location>
        <begin position="12"/>
        <end position="36"/>
    </location>
</feature>
<name>A0A1Z5JPC7_FISSO</name>
<proteinExistence type="predicted"/>
<sequence>MPDETLITKKKSAPFILLQFASCIFVTFLLSTFILLNLVPAAPQLSLNANKNRNACPAYGCISSPIDNQTVILSSELYSTTSCQLGCLFTRQGPSHSVNQDRSFLIRPFLTKQQAAFAIKEESFLVAILDGHGVLGHEVAEYARTELPGIVADKLNARQCCQSDDWIQQQLKDAFAELQKKVPVHSGQRGGCTASVTLRIGEKLYFANAGDGRTILVYGKPNATVLYHTRFDKPHLPDERVRIESSGGRIHTPPQNPAMSRVIVFSKAANETIGLAMSRSIGDSEWKEIGVTAEPIVDVVPIESLERQFIVAASDGLWDLRRIEFLARQLTNNLYETGLDKSLPEKLPLFVDRIAPTKGYQDDISVVIVPL</sequence>
<dbReference type="OrthoDB" id="10264738at2759"/>
<keyword evidence="1" id="KW-0812">Transmembrane</keyword>